<dbReference type="InterPro" id="IPR001940">
    <property type="entry name" value="Peptidase_S1C"/>
</dbReference>
<dbReference type="EMBL" id="UINC01056213">
    <property type="protein sequence ID" value="SVB75978.1"/>
    <property type="molecule type" value="Genomic_DNA"/>
</dbReference>
<sequence>GDLLLGETVLALGNPFGLGGSVSRGILSSKSRRTETGDSQLDIPDWLQTDASINPGNSGGPLINLDGEIIGISVAVLKEGQGIGFAIPVKRVNEALSRIFTPEFLEGNWFGATVDAGSRPLTVTAVEPNGPAAKADMVVGDQITKINGHFPRSFIEFAGRLLDLGDNRTVQIHIKRGDDNLLRTVKLIPEKNFLNSDLIRKKTGASLEALTPEVARALGFNSAEGLVVSQVDGGSPADKAGLTTGVVVVAIDGREANDIVNAARLINSKTSGERLKLSLVHIRRKGIFLRRTTGSVTLKVL</sequence>
<feature type="domain" description="PDZ" evidence="4">
    <location>
        <begin position="195"/>
        <end position="283"/>
    </location>
</feature>
<feature type="non-terminal residue" evidence="5">
    <location>
        <position position="1"/>
    </location>
</feature>
<dbReference type="PROSITE" id="PS50106">
    <property type="entry name" value="PDZ"/>
    <property type="match status" value="2"/>
</dbReference>
<dbReference type="Gene3D" id="2.40.10.120">
    <property type="match status" value="1"/>
</dbReference>
<dbReference type="GO" id="GO:0006508">
    <property type="term" value="P:proteolysis"/>
    <property type="evidence" value="ECO:0007669"/>
    <property type="project" value="UniProtKB-KW"/>
</dbReference>
<name>A0A382GLF5_9ZZZZ</name>
<protein>
    <recommendedName>
        <fullName evidence="4">PDZ domain-containing protein</fullName>
    </recommendedName>
</protein>
<dbReference type="AlphaFoldDB" id="A0A382GLF5"/>
<evidence type="ECO:0000256" key="1">
    <source>
        <dbReference type="ARBA" id="ARBA00010541"/>
    </source>
</evidence>
<dbReference type="InterPro" id="IPR001478">
    <property type="entry name" value="PDZ"/>
</dbReference>
<dbReference type="SMART" id="SM00228">
    <property type="entry name" value="PDZ"/>
    <property type="match status" value="2"/>
</dbReference>
<dbReference type="GO" id="GO:0004252">
    <property type="term" value="F:serine-type endopeptidase activity"/>
    <property type="evidence" value="ECO:0007669"/>
    <property type="project" value="InterPro"/>
</dbReference>
<reference evidence="5" key="1">
    <citation type="submission" date="2018-05" db="EMBL/GenBank/DDBJ databases">
        <authorList>
            <person name="Lanie J.A."/>
            <person name="Ng W.-L."/>
            <person name="Kazmierczak K.M."/>
            <person name="Andrzejewski T.M."/>
            <person name="Davidsen T.M."/>
            <person name="Wayne K.J."/>
            <person name="Tettelin H."/>
            <person name="Glass J.I."/>
            <person name="Rusch D."/>
            <person name="Podicherti R."/>
            <person name="Tsui H.-C.T."/>
            <person name="Winkler M.E."/>
        </authorList>
    </citation>
    <scope>NUCLEOTIDE SEQUENCE</scope>
</reference>
<dbReference type="PANTHER" id="PTHR22939">
    <property type="entry name" value="SERINE PROTEASE FAMILY S1C HTRA-RELATED"/>
    <property type="match status" value="1"/>
</dbReference>
<evidence type="ECO:0000259" key="4">
    <source>
        <dbReference type="PROSITE" id="PS50106"/>
    </source>
</evidence>
<dbReference type="SUPFAM" id="SSF50156">
    <property type="entry name" value="PDZ domain-like"/>
    <property type="match status" value="2"/>
</dbReference>
<evidence type="ECO:0000256" key="2">
    <source>
        <dbReference type="ARBA" id="ARBA00022670"/>
    </source>
</evidence>
<keyword evidence="2" id="KW-0645">Protease</keyword>
<accession>A0A382GLF5</accession>
<dbReference type="PRINTS" id="PR00834">
    <property type="entry name" value="PROTEASES2C"/>
</dbReference>
<evidence type="ECO:0000256" key="3">
    <source>
        <dbReference type="ARBA" id="ARBA00022801"/>
    </source>
</evidence>
<dbReference type="InterPro" id="IPR036034">
    <property type="entry name" value="PDZ_sf"/>
</dbReference>
<evidence type="ECO:0000313" key="5">
    <source>
        <dbReference type="EMBL" id="SVB75978.1"/>
    </source>
</evidence>
<dbReference type="Gene3D" id="2.30.42.10">
    <property type="match status" value="2"/>
</dbReference>
<dbReference type="InterPro" id="IPR009003">
    <property type="entry name" value="Peptidase_S1_PA"/>
</dbReference>
<comment type="similarity">
    <text evidence="1">Belongs to the peptidase S1C family.</text>
</comment>
<feature type="domain" description="PDZ" evidence="4">
    <location>
        <begin position="106"/>
        <end position="148"/>
    </location>
</feature>
<keyword evidence="3" id="KW-0378">Hydrolase</keyword>
<dbReference type="PANTHER" id="PTHR22939:SF129">
    <property type="entry name" value="SERINE PROTEASE HTRA2, MITOCHONDRIAL"/>
    <property type="match status" value="1"/>
</dbReference>
<dbReference type="Pfam" id="PF13180">
    <property type="entry name" value="PDZ_2"/>
    <property type="match status" value="2"/>
</dbReference>
<dbReference type="Pfam" id="PF13365">
    <property type="entry name" value="Trypsin_2"/>
    <property type="match status" value="1"/>
</dbReference>
<proteinExistence type="inferred from homology"/>
<organism evidence="5">
    <name type="scientific">marine metagenome</name>
    <dbReference type="NCBI Taxonomy" id="408172"/>
    <lineage>
        <taxon>unclassified sequences</taxon>
        <taxon>metagenomes</taxon>
        <taxon>ecological metagenomes</taxon>
    </lineage>
</organism>
<gene>
    <name evidence="5" type="ORF">METZ01_LOCUS228832</name>
</gene>
<dbReference type="SUPFAM" id="SSF50494">
    <property type="entry name" value="Trypsin-like serine proteases"/>
    <property type="match status" value="1"/>
</dbReference>